<evidence type="ECO:0000259" key="2">
    <source>
        <dbReference type="Pfam" id="PF15902"/>
    </source>
</evidence>
<dbReference type="OrthoDB" id="9757809at2"/>
<comment type="caution">
    <text evidence="3">The sequence shown here is derived from an EMBL/GenBank/DDBJ whole genome shotgun (WGS) entry which is preliminary data.</text>
</comment>
<dbReference type="PANTHER" id="PTHR43739">
    <property type="entry name" value="XYLOGLUCANASE (EUROFUNG)"/>
    <property type="match status" value="1"/>
</dbReference>
<dbReference type="Pfam" id="PF15902">
    <property type="entry name" value="Sortilin-Vps10"/>
    <property type="match status" value="1"/>
</dbReference>
<evidence type="ECO:0000313" key="3">
    <source>
        <dbReference type="EMBL" id="GAF03364.1"/>
    </source>
</evidence>
<dbReference type="Proteomes" id="UP000019402">
    <property type="component" value="Unassembled WGS sequence"/>
</dbReference>
<dbReference type="GO" id="GO:0010411">
    <property type="term" value="P:xyloglucan metabolic process"/>
    <property type="evidence" value="ECO:0007669"/>
    <property type="project" value="TreeGrafter"/>
</dbReference>
<reference evidence="3 4" key="1">
    <citation type="journal article" date="2014" name="Genome Announc.">
        <title>Draft Genome Sequence of Cytophaga fermentans JCM 21142T, a Facultative Anaerobe Isolated from Marine Mud.</title>
        <authorList>
            <person name="Starns D."/>
            <person name="Oshima K."/>
            <person name="Suda W."/>
            <person name="Iino T."/>
            <person name="Yuki M."/>
            <person name="Inoue J."/>
            <person name="Kitamura K."/>
            <person name="Iida T."/>
            <person name="Darby A."/>
            <person name="Hattori M."/>
            <person name="Ohkuma M."/>
        </authorList>
    </citation>
    <scope>NUCLEOTIDE SEQUENCE [LARGE SCALE GENOMIC DNA]</scope>
    <source>
        <strain evidence="3 4">JCM 21142</strain>
    </source>
</reference>
<name>W7YLV1_9BACT</name>
<dbReference type="InterPro" id="IPR015943">
    <property type="entry name" value="WD40/YVTN_repeat-like_dom_sf"/>
</dbReference>
<accession>W7YLV1</accession>
<dbReference type="PANTHER" id="PTHR43739:SF5">
    <property type="entry name" value="EXO-ALPHA-SIALIDASE"/>
    <property type="match status" value="1"/>
</dbReference>
<dbReference type="STRING" id="869213.GCA_000517085_01981"/>
<dbReference type="RefSeq" id="WP_027471667.1">
    <property type="nucleotide sequence ID" value="NZ_BAMD01000022.1"/>
</dbReference>
<dbReference type="AlphaFoldDB" id="W7YLV1"/>
<feature type="domain" description="Sortilin N-terminal" evidence="2">
    <location>
        <begin position="201"/>
        <end position="320"/>
    </location>
</feature>
<dbReference type="InterPro" id="IPR031778">
    <property type="entry name" value="Sortilin_N"/>
</dbReference>
<dbReference type="eggNOG" id="COG4447">
    <property type="taxonomic scope" value="Bacteria"/>
</dbReference>
<sequence length="861" mass="97486">MVLIRWIILICALLGMHIDGQKLDYSKRAFFEQMKRERMQSDQSVVWKNFGPGMSGYNEEFWCHPTDTNVMFMGPDMHVSYGTWDNGKSWHTIKDCDGDGKDLERVHDIVFSRQNPDFGLALERRGKIFETKDRGRTWKLVYTIPGAEKSSYNAHTKMAIHPTNDDIWFVGAGDFWNVKQNHRSKEFIHGKKQARARYGYILKTTDHGKTWKKVADHISKDLDVGRIIINPLKTKQMYIATNNGFFISNDEGETWKSSGKGLPNNLPRDLTSYYNPKTKEFILYLVEQTVYEPKGKSIDTKGGVYKSVNGGKSWQNITGNLGVNFNKINDKSHRANYHRVLSYWFGVRSREVYPEFPENTYSIFNRIVVNPLNKNEVYLVANQRHDMSFGPGDAWKTEDGGETWKICARSGSYWLQEIDRDYWASKGIETGANVEFAHVAKANAEQNEVRFGNRMLAINAKGEVFIGVQQQTQRSNDGGKTWKQVDDVETAPGSNAWVGRGDSNLPGRFMLLETGIKDRYLFCSGEHGLWETAPLGNYPDKDAVAVKQIEGQVNDYGGRHGLHSASTVAVHPNDPNIIYTIGWRQEHRGKMRRSKDGGKSWENISTIFEGKNKSYQGIAPQYSLLIDPVNPDNMYFCAIRHAVQEVGLSPKESVMSKGKYGVYRSNDGGYSWKLSNQGLPKLGSVRRLTMDPSNPKVLYASLNQRSPQHVGGLYLSEDGALTWTKMKIPATISSVNNLFIDRNTKCMYMSTGAGFSADEAGGVWKSADSGVSWVRIFEAPNVWQTEVSILNANLILVNVPYHKNLKNPGLYLSQNGGESWRKINRGIGQPDKMTDIKCDPYDENIIWCAGWGSGWFKAIIK</sequence>
<gene>
    <name evidence="3" type="ORF">JCM21142_42032</name>
</gene>
<dbReference type="CDD" id="cd15482">
    <property type="entry name" value="Sialidase_non-viral"/>
    <property type="match status" value="2"/>
</dbReference>
<evidence type="ECO:0000256" key="1">
    <source>
        <dbReference type="ARBA" id="ARBA00022737"/>
    </source>
</evidence>
<dbReference type="Gene3D" id="2.130.10.10">
    <property type="entry name" value="YVTN repeat-like/Quinoprotein amine dehydrogenase"/>
    <property type="match status" value="4"/>
</dbReference>
<dbReference type="SUPFAM" id="SSF110296">
    <property type="entry name" value="Oligoxyloglucan reducing end-specific cellobiohydrolase"/>
    <property type="match status" value="3"/>
</dbReference>
<organism evidence="3 4">
    <name type="scientific">Saccharicrinis fermentans DSM 9555 = JCM 21142</name>
    <dbReference type="NCBI Taxonomy" id="869213"/>
    <lineage>
        <taxon>Bacteria</taxon>
        <taxon>Pseudomonadati</taxon>
        <taxon>Bacteroidota</taxon>
        <taxon>Bacteroidia</taxon>
        <taxon>Marinilabiliales</taxon>
        <taxon>Marinilabiliaceae</taxon>
        <taxon>Saccharicrinis</taxon>
    </lineage>
</organism>
<proteinExistence type="predicted"/>
<keyword evidence="1" id="KW-0677">Repeat</keyword>
<dbReference type="InterPro" id="IPR052025">
    <property type="entry name" value="Xyloglucanase_GH74"/>
</dbReference>
<dbReference type="EMBL" id="BAMD01000022">
    <property type="protein sequence ID" value="GAF03364.1"/>
    <property type="molecule type" value="Genomic_DNA"/>
</dbReference>
<protein>
    <recommendedName>
        <fullName evidence="2">Sortilin N-terminal domain-containing protein</fullName>
    </recommendedName>
</protein>
<keyword evidence="4" id="KW-1185">Reference proteome</keyword>
<evidence type="ECO:0000313" key="4">
    <source>
        <dbReference type="Proteomes" id="UP000019402"/>
    </source>
</evidence>